<dbReference type="PANTHER" id="PTHR11073:SF2">
    <property type="entry name" value="CALRETICULIN"/>
    <property type="match status" value="1"/>
</dbReference>
<keyword evidence="7" id="KW-0106">Calcium</keyword>
<dbReference type="InterPro" id="IPR013320">
    <property type="entry name" value="ConA-like_dom_sf"/>
</dbReference>
<evidence type="ECO:0000256" key="3">
    <source>
        <dbReference type="ARBA" id="ARBA00022723"/>
    </source>
</evidence>
<dbReference type="GO" id="GO:0030246">
    <property type="term" value="F:carbohydrate binding"/>
    <property type="evidence" value="ECO:0007669"/>
    <property type="project" value="UniProtKB-KW"/>
</dbReference>
<dbReference type="OrthoDB" id="1938156at2759"/>
<dbReference type="GO" id="GO:0006457">
    <property type="term" value="P:protein folding"/>
    <property type="evidence" value="ECO:0000318"/>
    <property type="project" value="GO_Central"/>
</dbReference>
<dbReference type="InterPro" id="IPR009033">
    <property type="entry name" value="Calreticulin/calnexin_P_dom_sf"/>
</dbReference>
<evidence type="ECO:0000256" key="5">
    <source>
        <dbReference type="ARBA" id="ARBA00022824"/>
    </source>
</evidence>
<keyword evidence="5 9" id="KW-0256">Endoplasmic reticulum</keyword>
<dbReference type="InParanoid" id="A2G475"/>
<dbReference type="PANTHER" id="PTHR11073">
    <property type="entry name" value="CALRETICULIN AND CALNEXIN"/>
    <property type="match status" value="1"/>
</dbReference>
<dbReference type="STRING" id="5722.A2G475"/>
<keyword evidence="6" id="KW-0862">Zinc</keyword>
<evidence type="ECO:0000256" key="2">
    <source>
        <dbReference type="ARBA" id="ARBA00010983"/>
    </source>
</evidence>
<evidence type="ECO:0000313" key="10">
    <source>
        <dbReference type="EMBL" id="EAX88047.1"/>
    </source>
</evidence>
<keyword evidence="4" id="KW-0430">Lectin</keyword>
<dbReference type="SUPFAM" id="SSF63887">
    <property type="entry name" value="P-domain of calnexin/calreticulin"/>
    <property type="match status" value="1"/>
</dbReference>
<keyword evidence="3" id="KW-0479">Metal-binding</keyword>
<dbReference type="GO" id="GO:0051082">
    <property type="term" value="F:unfolded protein binding"/>
    <property type="evidence" value="ECO:0007669"/>
    <property type="project" value="InterPro"/>
</dbReference>
<dbReference type="PRINTS" id="PR00626">
    <property type="entry name" value="CALRETICULIN"/>
</dbReference>
<dbReference type="GO" id="GO:0036503">
    <property type="term" value="P:ERAD pathway"/>
    <property type="evidence" value="ECO:0000318"/>
    <property type="project" value="GO_Central"/>
</dbReference>
<keyword evidence="8 9" id="KW-0143">Chaperone</keyword>
<dbReference type="VEuPathDB" id="TrichDB:TVAGG3_0821700"/>
<dbReference type="EMBL" id="DS114362">
    <property type="protein sequence ID" value="EAX88047.1"/>
    <property type="molecule type" value="Genomic_DNA"/>
</dbReference>
<dbReference type="RefSeq" id="XP_001300977.1">
    <property type="nucleotide sequence ID" value="XM_001300976.1"/>
</dbReference>
<protein>
    <submittedName>
        <fullName evidence="10">Calreticulin family protein</fullName>
    </submittedName>
</protein>
<dbReference type="Proteomes" id="UP000001542">
    <property type="component" value="Unassembled WGS sequence"/>
</dbReference>
<evidence type="ECO:0000313" key="11">
    <source>
        <dbReference type="Proteomes" id="UP000001542"/>
    </source>
</evidence>
<proteinExistence type="inferred from homology"/>
<dbReference type="KEGG" id="tva:4745702"/>
<comment type="similarity">
    <text evidence="2 9">Belongs to the calreticulin family.</text>
</comment>
<evidence type="ECO:0000256" key="1">
    <source>
        <dbReference type="ARBA" id="ARBA00004240"/>
    </source>
</evidence>
<comment type="subcellular location">
    <subcellularLocation>
        <location evidence="1">Endoplasmic reticulum</location>
    </subcellularLocation>
</comment>
<dbReference type="InterPro" id="IPR001580">
    <property type="entry name" value="Calret/calnex"/>
</dbReference>
<dbReference type="SUPFAM" id="SSF49899">
    <property type="entry name" value="Concanavalin A-like lectins/glucanases"/>
    <property type="match status" value="1"/>
</dbReference>
<dbReference type="GO" id="GO:0005789">
    <property type="term" value="C:endoplasmic reticulum membrane"/>
    <property type="evidence" value="ECO:0000318"/>
    <property type="project" value="GO_Central"/>
</dbReference>
<organism evidence="10 11">
    <name type="scientific">Trichomonas vaginalis (strain ATCC PRA-98 / G3)</name>
    <dbReference type="NCBI Taxonomy" id="412133"/>
    <lineage>
        <taxon>Eukaryota</taxon>
        <taxon>Metamonada</taxon>
        <taxon>Parabasalia</taxon>
        <taxon>Trichomonadida</taxon>
        <taxon>Trichomonadidae</taxon>
        <taxon>Trichomonas</taxon>
    </lineage>
</organism>
<dbReference type="Pfam" id="PF00262">
    <property type="entry name" value="Calreticulin"/>
    <property type="match status" value="2"/>
</dbReference>
<evidence type="ECO:0000256" key="4">
    <source>
        <dbReference type="ARBA" id="ARBA00022734"/>
    </source>
</evidence>
<dbReference type="SMR" id="A2G475"/>
<dbReference type="Gene3D" id="2.60.120.200">
    <property type="match status" value="1"/>
</dbReference>
<name>A2G475_TRIV3</name>
<dbReference type="FunFam" id="2.60.120.200:FF:000444">
    <property type="entry name" value="Calreticulin family protein"/>
    <property type="match status" value="1"/>
</dbReference>
<dbReference type="Gene3D" id="2.10.250.10">
    <property type="entry name" value="Calreticulin/calnexin, P domain"/>
    <property type="match status" value="1"/>
</dbReference>
<gene>
    <name evidence="10" type="ORF">TVAG_207320</name>
</gene>
<dbReference type="VEuPathDB" id="TrichDB:TVAG_207320"/>
<dbReference type="AlphaFoldDB" id="A2G475"/>
<evidence type="ECO:0000256" key="8">
    <source>
        <dbReference type="ARBA" id="ARBA00023186"/>
    </source>
</evidence>
<reference evidence="10" key="2">
    <citation type="journal article" date="2007" name="Science">
        <title>Draft genome sequence of the sexually transmitted pathogen Trichomonas vaginalis.</title>
        <authorList>
            <person name="Carlton J.M."/>
            <person name="Hirt R.P."/>
            <person name="Silva J.C."/>
            <person name="Delcher A.L."/>
            <person name="Schatz M."/>
            <person name="Zhao Q."/>
            <person name="Wortman J.R."/>
            <person name="Bidwell S.L."/>
            <person name="Alsmark U.C.M."/>
            <person name="Besteiro S."/>
            <person name="Sicheritz-Ponten T."/>
            <person name="Noel C.J."/>
            <person name="Dacks J.B."/>
            <person name="Foster P.G."/>
            <person name="Simillion C."/>
            <person name="Van de Peer Y."/>
            <person name="Miranda-Saavedra D."/>
            <person name="Barton G.J."/>
            <person name="Westrop G.D."/>
            <person name="Mueller S."/>
            <person name="Dessi D."/>
            <person name="Fiori P.L."/>
            <person name="Ren Q."/>
            <person name="Paulsen I."/>
            <person name="Zhang H."/>
            <person name="Bastida-Corcuera F.D."/>
            <person name="Simoes-Barbosa A."/>
            <person name="Brown M.T."/>
            <person name="Hayes R.D."/>
            <person name="Mukherjee M."/>
            <person name="Okumura C.Y."/>
            <person name="Schneider R."/>
            <person name="Smith A.J."/>
            <person name="Vanacova S."/>
            <person name="Villalvazo M."/>
            <person name="Haas B.J."/>
            <person name="Pertea M."/>
            <person name="Feldblyum T.V."/>
            <person name="Utterback T.R."/>
            <person name="Shu C.L."/>
            <person name="Osoegawa K."/>
            <person name="de Jong P.J."/>
            <person name="Hrdy I."/>
            <person name="Horvathova L."/>
            <person name="Zubacova Z."/>
            <person name="Dolezal P."/>
            <person name="Malik S.B."/>
            <person name="Logsdon J.M. Jr."/>
            <person name="Henze K."/>
            <person name="Gupta A."/>
            <person name="Wang C.C."/>
            <person name="Dunne R.L."/>
            <person name="Upcroft J.A."/>
            <person name="Upcroft P."/>
            <person name="White O."/>
            <person name="Salzberg S.L."/>
            <person name="Tang P."/>
            <person name="Chiu C.-H."/>
            <person name="Lee Y.-S."/>
            <person name="Embley T.M."/>
            <person name="Coombs G.H."/>
            <person name="Mottram J.C."/>
            <person name="Tachezy J."/>
            <person name="Fraser-Liggett C.M."/>
            <person name="Johnson P.J."/>
        </authorList>
    </citation>
    <scope>NUCLEOTIDE SEQUENCE [LARGE SCALE GENOMIC DNA]</scope>
    <source>
        <strain evidence="10">G3</strain>
    </source>
</reference>
<sequence>MFLIFSTFTVSTIYFWETFDSPAWKSRWITGAKTKRGPSLGQFDVSAGGYYVDKKQQRGLVATQDDKMYIISCKLDKPFNTSGRDLIFQYMVKNEGKLGTASTKLKLYGANFRQNTHNPKSFYEISFGQDFHDWDRHHVEFKIMRNRSEYVSTKPLMTFHDQLTHLYTLIIFANQSYQIRMDNWVDREATLEEDFNYCNPRLVEDPFDEKPKDWVDEAEIDDPEDLPPEEWRDIPRLIPNPYARKPALWDDKVDGPWKRPLVPNPEFLIDWKPRRIKNPAFKGDWKPRIIENPEYNPDPKFGKPEKLLYVGMDNYIDHAATFWDNILVTDDMGVMDDKIEEFYYTIQNPERKYLVKKVDEQEGKNKDDKNKIKEL</sequence>
<dbReference type="eggNOG" id="KOG0674">
    <property type="taxonomic scope" value="Eukaryota"/>
</dbReference>
<evidence type="ECO:0000256" key="9">
    <source>
        <dbReference type="RuleBase" id="RU362126"/>
    </source>
</evidence>
<accession>A2G475</accession>
<reference evidence="10" key="1">
    <citation type="submission" date="2006-10" db="EMBL/GenBank/DDBJ databases">
        <authorList>
            <person name="Amadeo P."/>
            <person name="Zhao Q."/>
            <person name="Wortman J."/>
            <person name="Fraser-Liggett C."/>
            <person name="Carlton J."/>
        </authorList>
    </citation>
    <scope>NUCLEOTIDE SEQUENCE</scope>
    <source>
        <strain evidence="10">G3</strain>
    </source>
</reference>
<evidence type="ECO:0000256" key="7">
    <source>
        <dbReference type="ARBA" id="ARBA00022837"/>
    </source>
</evidence>
<dbReference type="OMA" id="GEWIHTS"/>
<keyword evidence="11" id="KW-1185">Reference proteome</keyword>
<dbReference type="GO" id="GO:0005509">
    <property type="term" value="F:calcium ion binding"/>
    <property type="evidence" value="ECO:0000318"/>
    <property type="project" value="GO_Central"/>
</dbReference>
<evidence type="ECO:0000256" key="6">
    <source>
        <dbReference type="ARBA" id="ARBA00022833"/>
    </source>
</evidence>
<dbReference type="FunFam" id="2.10.250.10:FF:000005">
    <property type="entry name" value="Calreticulin family protein"/>
    <property type="match status" value="1"/>
</dbReference>